<evidence type="ECO:0000256" key="1">
    <source>
        <dbReference type="PROSITE-ProRule" id="PRU00244"/>
    </source>
</evidence>
<dbReference type="SMART" id="SM00267">
    <property type="entry name" value="GGDEF"/>
    <property type="match status" value="1"/>
</dbReference>
<sequence>MHTILHNYNGQLLILSLLIALLSSYSYILILRRSLSLGGHSRLIGMITGGASLGLGLWSMHFIAMPILPGGPAQFQLAWIILSLFVAVAVGCASYLLACVRPSRSRFIGSGLLTGCGYGTMHIVAMQSLNVTFELSYKPDIIVLFILAASAGCTAELLFNIRPSENGETALRMPTTRGLLLGGSIFLLHIGIMDVTRIADRAAHPHGAPFLFDIIHAYTITMWVSIFAVFVIAVLLAVYYEEQRRIWSQARELEQRYMSLFENNRNMVFWLDNRGGIRQVNRAAVETLGYTAEQFAAEGFIRTILAAPGASGEWSRSGSGILEQRDTYDLRLRHRDGHEVELAVSNVPIVQQGRRIGHFVVAEDVTLQRETERALKRSEEQYKLITEHMSDLITLIDREGRLLYCSPSYEMVLGLKPEEIVGRSALEFVHPDDVSPVLERIRYVLETGKPATSEFRFFHRDGYHLVIDAQGEPILDEHGNVAKIIVSSRDATVRKHAEELIDHMAHHDALTGLLNRRAFHDKLSLCLQEAQRHHSKLGLLFVNLNRFKTINDSLGYAYGDMVLKEVAMRIQAVGGTAVLARLSGDEFTLLLPALSQAEEALPVAARIVSVLSDPIALDGQELHVTPSIGIAVYPVHAHEESLLIQYAHTALYVAKERGGDSIQMYSYELNERGMSLLELENGLRKALEREEFTLVYQPQVDLRTLNIVGVEALIRWCHPERGMISPLDFIPVAEETGLIHSLGEWVLRQACREIGGLRSEGYSIPRVAVNLSGVQFRDAGIVRLVGDVLREQQFPADRMELEITESMAMYKVEQVMEKLEAFKRMGLSLALDDFGTGYSSLGYLHRFPIDTLKIDKSFISTTEHSAIVGAVTAMAESLKMTVLAEGVEKPAQLQTLQELGCDYGQGYLFSKPLTLSELKEVLADHTRYGNISEVSSR</sequence>
<keyword evidence="1" id="KW-0812">Transmembrane</keyword>
<dbReference type="PROSITE" id="PS50924">
    <property type="entry name" value="MHYT"/>
    <property type="match status" value="1"/>
</dbReference>
<feature type="transmembrane region" description="Helical" evidence="1">
    <location>
        <begin position="77"/>
        <end position="100"/>
    </location>
</feature>
<organism evidence="7 8">
    <name type="scientific">Paenibacillus chartarius</name>
    <dbReference type="NCBI Taxonomy" id="747481"/>
    <lineage>
        <taxon>Bacteria</taxon>
        <taxon>Bacillati</taxon>
        <taxon>Bacillota</taxon>
        <taxon>Bacilli</taxon>
        <taxon>Bacillales</taxon>
        <taxon>Paenibacillaceae</taxon>
        <taxon>Paenibacillus</taxon>
    </lineage>
</organism>
<feature type="domain" description="PAC" evidence="3">
    <location>
        <begin position="451"/>
        <end position="503"/>
    </location>
</feature>
<dbReference type="InterPro" id="IPR001633">
    <property type="entry name" value="EAL_dom"/>
</dbReference>
<feature type="transmembrane region" description="Helical" evidence="1">
    <location>
        <begin position="107"/>
        <end position="129"/>
    </location>
</feature>
<dbReference type="Proteomes" id="UP001589776">
    <property type="component" value="Unassembled WGS sequence"/>
</dbReference>
<dbReference type="CDD" id="cd00130">
    <property type="entry name" value="PAS"/>
    <property type="match status" value="2"/>
</dbReference>
<evidence type="ECO:0000259" key="5">
    <source>
        <dbReference type="PROSITE" id="PS50887"/>
    </source>
</evidence>
<dbReference type="InterPro" id="IPR000700">
    <property type="entry name" value="PAS-assoc_C"/>
</dbReference>
<dbReference type="PANTHER" id="PTHR44757">
    <property type="entry name" value="DIGUANYLATE CYCLASE DGCP"/>
    <property type="match status" value="1"/>
</dbReference>
<dbReference type="Pfam" id="PF08447">
    <property type="entry name" value="PAS_3"/>
    <property type="match status" value="1"/>
</dbReference>
<dbReference type="PROSITE" id="PS50112">
    <property type="entry name" value="PAS"/>
    <property type="match status" value="2"/>
</dbReference>
<evidence type="ECO:0000259" key="2">
    <source>
        <dbReference type="PROSITE" id="PS50112"/>
    </source>
</evidence>
<dbReference type="PANTHER" id="PTHR44757:SF2">
    <property type="entry name" value="BIOFILM ARCHITECTURE MAINTENANCE PROTEIN MBAA"/>
    <property type="match status" value="1"/>
</dbReference>
<dbReference type="Gene3D" id="3.30.450.20">
    <property type="entry name" value="PAS domain"/>
    <property type="match status" value="2"/>
</dbReference>
<dbReference type="InterPro" id="IPR001610">
    <property type="entry name" value="PAC"/>
</dbReference>
<dbReference type="EMBL" id="JBHLWN010000060">
    <property type="protein sequence ID" value="MFC0213723.1"/>
    <property type="molecule type" value="Genomic_DNA"/>
</dbReference>
<feature type="transmembrane region" description="Helical" evidence="1">
    <location>
        <begin position="179"/>
        <end position="199"/>
    </location>
</feature>
<protein>
    <submittedName>
        <fullName evidence="7">EAL domain-containing protein</fullName>
    </submittedName>
</protein>
<dbReference type="CDD" id="cd01948">
    <property type="entry name" value="EAL"/>
    <property type="match status" value="1"/>
</dbReference>
<dbReference type="SUPFAM" id="SSF55073">
    <property type="entry name" value="Nucleotide cyclase"/>
    <property type="match status" value="1"/>
</dbReference>
<feature type="domain" description="MHYT" evidence="6">
    <location>
        <begin position="8"/>
        <end position="199"/>
    </location>
</feature>
<dbReference type="CDD" id="cd01949">
    <property type="entry name" value="GGDEF"/>
    <property type="match status" value="1"/>
</dbReference>
<name>A0ABV6DM97_9BACL</name>
<dbReference type="SMART" id="SM00052">
    <property type="entry name" value="EAL"/>
    <property type="match status" value="1"/>
</dbReference>
<feature type="transmembrane region" description="Helical" evidence="1">
    <location>
        <begin position="43"/>
        <end position="65"/>
    </location>
</feature>
<evidence type="ECO:0000313" key="7">
    <source>
        <dbReference type="EMBL" id="MFC0213723.1"/>
    </source>
</evidence>
<dbReference type="InterPro" id="IPR035919">
    <property type="entry name" value="EAL_sf"/>
</dbReference>
<dbReference type="SUPFAM" id="SSF141868">
    <property type="entry name" value="EAL domain-like"/>
    <property type="match status" value="1"/>
</dbReference>
<feature type="domain" description="PAS" evidence="2">
    <location>
        <begin position="378"/>
        <end position="448"/>
    </location>
</feature>
<evidence type="ECO:0000313" key="8">
    <source>
        <dbReference type="Proteomes" id="UP001589776"/>
    </source>
</evidence>
<proteinExistence type="predicted"/>
<feature type="domain" description="PAC" evidence="3">
    <location>
        <begin position="326"/>
        <end position="377"/>
    </location>
</feature>
<dbReference type="InterPro" id="IPR005330">
    <property type="entry name" value="MHYT_dom"/>
</dbReference>
<dbReference type="SMART" id="SM00091">
    <property type="entry name" value="PAS"/>
    <property type="match status" value="2"/>
</dbReference>
<dbReference type="Pfam" id="PF13188">
    <property type="entry name" value="PAS_8"/>
    <property type="match status" value="1"/>
</dbReference>
<evidence type="ECO:0000259" key="6">
    <source>
        <dbReference type="PROSITE" id="PS50924"/>
    </source>
</evidence>
<dbReference type="RefSeq" id="WP_377471047.1">
    <property type="nucleotide sequence ID" value="NZ_JBHLWN010000060.1"/>
</dbReference>
<dbReference type="InterPro" id="IPR000014">
    <property type="entry name" value="PAS"/>
</dbReference>
<dbReference type="PROSITE" id="PS50887">
    <property type="entry name" value="GGDEF"/>
    <property type="match status" value="1"/>
</dbReference>
<gene>
    <name evidence="7" type="ORF">ACFFK0_14860</name>
</gene>
<dbReference type="InterPro" id="IPR000160">
    <property type="entry name" value="GGDEF_dom"/>
</dbReference>
<dbReference type="Gene3D" id="3.20.20.450">
    <property type="entry name" value="EAL domain"/>
    <property type="match status" value="1"/>
</dbReference>
<dbReference type="Pfam" id="PF00990">
    <property type="entry name" value="GGDEF"/>
    <property type="match status" value="1"/>
</dbReference>
<dbReference type="InterPro" id="IPR013655">
    <property type="entry name" value="PAS_fold_3"/>
</dbReference>
<dbReference type="InterPro" id="IPR043128">
    <property type="entry name" value="Rev_trsase/Diguanyl_cyclase"/>
</dbReference>
<keyword evidence="1" id="KW-0472">Membrane</keyword>
<dbReference type="SMART" id="SM00086">
    <property type="entry name" value="PAC"/>
    <property type="match status" value="2"/>
</dbReference>
<evidence type="ECO:0000259" key="4">
    <source>
        <dbReference type="PROSITE" id="PS50883"/>
    </source>
</evidence>
<dbReference type="Gene3D" id="3.30.70.270">
    <property type="match status" value="1"/>
</dbReference>
<accession>A0ABV6DM97</accession>
<keyword evidence="1" id="KW-1133">Transmembrane helix</keyword>
<comment type="caution">
    <text evidence="7">The sequence shown here is derived from an EMBL/GenBank/DDBJ whole genome shotgun (WGS) entry which is preliminary data.</text>
</comment>
<reference evidence="7 8" key="1">
    <citation type="submission" date="2024-09" db="EMBL/GenBank/DDBJ databases">
        <authorList>
            <person name="Sun Q."/>
            <person name="Mori K."/>
        </authorList>
    </citation>
    <scope>NUCLEOTIDE SEQUENCE [LARGE SCALE GENOMIC DNA]</scope>
    <source>
        <strain evidence="7 8">CCM 7759</strain>
    </source>
</reference>
<dbReference type="Pfam" id="PF03707">
    <property type="entry name" value="MHYT"/>
    <property type="match status" value="1"/>
</dbReference>
<dbReference type="NCBIfam" id="TIGR00229">
    <property type="entry name" value="sensory_box"/>
    <property type="match status" value="2"/>
</dbReference>
<dbReference type="PROSITE" id="PS50113">
    <property type="entry name" value="PAC"/>
    <property type="match status" value="2"/>
</dbReference>
<dbReference type="Pfam" id="PF00563">
    <property type="entry name" value="EAL"/>
    <property type="match status" value="1"/>
</dbReference>
<evidence type="ECO:0000259" key="3">
    <source>
        <dbReference type="PROSITE" id="PS50113"/>
    </source>
</evidence>
<dbReference type="PROSITE" id="PS50883">
    <property type="entry name" value="EAL"/>
    <property type="match status" value="1"/>
</dbReference>
<dbReference type="NCBIfam" id="TIGR00254">
    <property type="entry name" value="GGDEF"/>
    <property type="match status" value="1"/>
</dbReference>
<feature type="domain" description="PAS" evidence="2">
    <location>
        <begin position="253"/>
        <end position="305"/>
    </location>
</feature>
<dbReference type="InterPro" id="IPR029787">
    <property type="entry name" value="Nucleotide_cyclase"/>
</dbReference>
<dbReference type="SUPFAM" id="SSF55785">
    <property type="entry name" value="PYP-like sensor domain (PAS domain)"/>
    <property type="match status" value="2"/>
</dbReference>
<feature type="domain" description="GGDEF" evidence="5">
    <location>
        <begin position="535"/>
        <end position="667"/>
    </location>
</feature>
<dbReference type="InterPro" id="IPR052155">
    <property type="entry name" value="Biofilm_reg_signaling"/>
</dbReference>
<keyword evidence="8" id="KW-1185">Reference proteome</keyword>
<feature type="transmembrane region" description="Helical" evidence="1">
    <location>
        <begin position="141"/>
        <end position="159"/>
    </location>
</feature>
<feature type="domain" description="EAL" evidence="4">
    <location>
        <begin position="676"/>
        <end position="926"/>
    </location>
</feature>
<dbReference type="InterPro" id="IPR035965">
    <property type="entry name" value="PAS-like_dom_sf"/>
</dbReference>
<feature type="transmembrane region" description="Helical" evidence="1">
    <location>
        <begin position="219"/>
        <end position="240"/>
    </location>
</feature>
<feature type="transmembrane region" description="Helical" evidence="1">
    <location>
        <begin position="12"/>
        <end position="31"/>
    </location>
</feature>